<name>A0A0H3B8G0_YERPY</name>
<dbReference type="PATRIC" id="fig|502800.11.peg.100"/>
<dbReference type="KEGG" id="ypy:YPK_3751"/>
<dbReference type="RefSeq" id="WP_012304664.1">
    <property type="nucleotide sequence ID" value="NZ_CP009792.1"/>
</dbReference>
<dbReference type="AlphaFoldDB" id="A0A0H3B8G0"/>
<evidence type="ECO:0000313" key="1">
    <source>
        <dbReference type="EMBL" id="ACA70018.1"/>
    </source>
</evidence>
<organism evidence="1">
    <name type="scientific">Yersinia pseudotuberculosis serotype O:3 (strain YPIII)</name>
    <dbReference type="NCBI Taxonomy" id="502800"/>
    <lineage>
        <taxon>Bacteria</taxon>
        <taxon>Pseudomonadati</taxon>
        <taxon>Pseudomonadota</taxon>
        <taxon>Gammaproteobacteria</taxon>
        <taxon>Enterobacterales</taxon>
        <taxon>Yersiniaceae</taxon>
        <taxon>Yersinia</taxon>
    </lineage>
</organism>
<sequence length="336" mass="37881">MKLQETGNSRGGYPYAQNMANGINEIRRNVICGDWSAVNNRVCTLTDLGLRHNGQGLVWLRSGVPVREADSDTGFSGKAKVSHEYHESLCPSRPADNKGFIRGVHSHKVDGYCLNILTSSPSWIEYWHRRDGKALSTFAVQVLTNERQEAFDDWVIYRSPAQPDKYTVINTVRNSSTVKEYQRLGWVCESAHELSLLVKNDAEFSRLMGRLGYVKIRTRKITGRKEAFWIYRSAEKGLSAAEKQPLMDASYSDVVKRISRGKQEVCPEGAAPHKASEPFVQVSHKPRYGYNEVALDGKLLHVYGDHIRLLTKKRVRVNGKQVQGYTAKGLRVEVVG</sequence>
<protein>
    <submittedName>
        <fullName evidence="1">Uncharacterized protein</fullName>
    </submittedName>
</protein>
<dbReference type="EMBL" id="CP000950">
    <property type="protein sequence ID" value="ACA70018.1"/>
    <property type="molecule type" value="Genomic_DNA"/>
</dbReference>
<gene>
    <name evidence="1" type="ordered locus">YPK_3751</name>
</gene>
<reference evidence="1" key="1">
    <citation type="submission" date="2008-02" db="EMBL/GenBank/DDBJ databases">
        <title>Complete sequence of Yersinia pseudotuberculosis YPIII.</title>
        <authorList>
            <consortium name="US DOE Joint Genome Institute"/>
            <person name="Challacombe J.F."/>
            <person name="Bruce D."/>
            <person name="Detter J.C."/>
            <person name="Green L."/>
            <person name="Land M."/>
            <person name="Munk C."/>
            <person name="Lindler L.E."/>
            <person name="Nikolich M.P."/>
            <person name="Brettin T."/>
        </authorList>
    </citation>
    <scope>NUCLEOTIDE SEQUENCE</scope>
    <source>
        <strain evidence="1">YPIII</strain>
    </source>
</reference>
<proteinExistence type="predicted"/>
<accession>A0A0H3B8G0</accession>